<dbReference type="PANTHER" id="PTHR13620">
    <property type="entry name" value="3-5 EXONUCLEASE"/>
    <property type="match status" value="1"/>
</dbReference>
<organism evidence="3 5">
    <name type="scientific">Punica granatum</name>
    <name type="common">Pomegranate</name>
    <dbReference type="NCBI Taxonomy" id="22663"/>
    <lineage>
        <taxon>Eukaryota</taxon>
        <taxon>Viridiplantae</taxon>
        <taxon>Streptophyta</taxon>
        <taxon>Embryophyta</taxon>
        <taxon>Tracheophyta</taxon>
        <taxon>Spermatophyta</taxon>
        <taxon>Magnoliopsida</taxon>
        <taxon>eudicotyledons</taxon>
        <taxon>Gunneridae</taxon>
        <taxon>Pentapetalae</taxon>
        <taxon>rosids</taxon>
        <taxon>malvids</taxon>
        <taxon>Myrtales</taxon>
        <taxon>Lythraceae</taxon>
        <taxon>Punica</taxon>
    </lineage>
</organism>
<protein>
    <recommendedName>
        <fullName evidence="7">3'-5' exonuclease domain-containing protein</fullName>
    </recommendedName>
</protein>
<dbReference type="GO" id="GO:0003676">
    <property type="term" value="F:nucleic acid binding"/>
    <property type="evidence" value="ECO:0007669"/>
    <property type="project" value="InterPro"/>
</dbReference>
<comment type="caution">
    <text evidence="3">The sequence shown here is derived from an EMBL/GenBank/DDBJ whole genome shotgun (WGS) entry which is preliminary data.</text>
</comment>
<accession>A0A218WFV8</accession>
<evidence type="ECO:0000256" key="2">
    <source>
        <dbReference type="ARBA" id="ARBA00022801"/>
    </source>
</evidence>
<dbReference type="InterPro" id="IPR036397">
    <property type="entry name" value="RNaseH_sf"/>
</dbReference>
<evidence type="ECO:0000313" key="4">
    <source>
        <dbReference type="EMBL" id="PKI33872.1"/>
    </source>
</evidence>
<dbReference type="GO" id="GO:0005634">
    <property type="term" value="C:nucleus"/>
    <property type="evidence" value="ECO:0007669"/>
    <property type="project" value="TreeGrafter"/>
</dbReference>
<reference evidence="4 6" key="3">
    <citation type="submission" date="2017-11" db="EMBL/GenBank/DDBJ databases">
        <title>De-novo sequencing of pomegranate (Punica granatum L.) genome.</title>
        <authorList>
            <person name="Akparov Z."/>
            <person name="Amiraslanov A."/>
            <person name="Hajiyeva S."/>
            <person name="Abbasov M."/>
            <person name="Kaur K."/>
            <person name="Hamwieh A."/>
            <person name="Solovyev V."/>
            <person name="Salamov A."/>
            <person name="Braich B."/>
            <person name="Kosarev P."/>
            <person name="Mahmoud A."/>
            <person name="Hajiyev E."/>
            <person name="Babayeva S."/>
            <person name="Izzatullayeva V."/>
            <person name="Mammadov A."/>
            <person name="Mammadov A."/>
            <person name="Sharifova S."/>
            <person name="Ojaghi J."/>
            <person name="Eynullazada K."/>
            <person name="Bayramov B."/>
            <person name="Abdulazimova A."/>
            <person name="Shahmuradov I."/>
        </authorList>
    </citation>
    <scope>NUCLEOTIDE SEQUENCE [LARGE SCALE GENOMIC DNA]</scope>
    <source>
        <strain evidence="4">AG2017</strain>
        <strain evidence="6">cv. AG2017</strain>
        <tissue evidence="4">Leaf</tissue>
    </source>
</reference>
<keyword evidence="1" id="KW-0540">Nuclease</keyword>
<sequence length="232" mass="26743">MASTLSPTLIVQDSDDADQEREQVTYGCANCSNTIVRSSEMHRLHIYPLPKVATLTQRCDVNFYNHKIEAFVTNDPNQVELWINTTEYLYDDRLYKLLLGLDLKWRSNFAGNGRDNLVALIQLCIGHRCLIFQVLWTTHVPVRLYTFMSNPKYTFVGVGIWENTLKLLSDNRLWIMRMVDIRQLAAMRFCDLELLSLGLKDLGARYLGKVLEKPEAVTLSQWGSVNGYCRTQ</sequence>
<reference evidence="3" key="2">
    <citation type="submission" date="2017-06" db="EMBL/GenBank/DDBJ databases">
        <title>The pomegranate genome and the genomics of punicalagin biosynthesis.</title>
        <authorList>
            <person name="Xu C."/>
        </authorList>
    </citation>
    <scope>NUCLEOTIDE SEQUENCE [LARGE SCALE GENOMIC DNA]</scope>
    <source>
        <tissue evidence="3">Fresh leaf</tissue>
    </source>
</reference>
<keyword evidence="6" id="KW-1185">Reference proteome</keyword>
<dbReference type="SUPFAM" id="SSF53098">
    <property type="entry name" value="Ribonuclease H-like"/>
    <property type="match status" value="1"/>
</dbReference>
<dbReference type="PANTHER" id="PTHR13620:SF105">
    <property type="entry name" value="OS01G0737700 PROTEIN"/>
    <property type="match status" value="1"/>
</dbReference>
<evidence type="ECO:0000256" key="1">
    <source>
        <dbReference type="ARBA" id="ARBA00022722"/>
    </source>
</evidence>
<dbReference type="GO" id="GO:0005737">
    <property type="term" value="C:cytoplasm"/>
    <property type="evidence" value="ECO:0007669"/>
    <property type="project" value="TreeGrafter"/>
</dbReference>
<dbReference type="InterPro" id="IPR012337">
    <property type="entry name" value="RNaseH-like_sf"/>
</dbReference>
<dbReference type="Proteomes" id="UP000197138">
    <property type="component" value="Unassembled WGS sequence"/>
</dbReference>
<gene>
    <name evidence="3" type="ORF">CDL15_Pgr011487</name>
    <name evidence="4" type="ORF">CRG98_045737</name>
</gene>
<dbReference type="AlphaFoldDB" id="A0A218WFV8"/>
<dbReference type="InterPro" id="IPR051132">
    <property type="entry name" value="3-5_Exonuclease_domain"/>
</dbReference>
<evidence type="ECO:0000313" key="6">
    <source>
        <dbReference type="Proteomes" id="UP000233551"/>
    </source>
</evidence>
<evidence type="ECO:0000313" key="5">
    <source>
        <dbReference type="Proteomes" id="UP000197138"/>
    </source>
</evidence>
<evidence type="ECO:0008006" key="7">
    <source>
        <dbReference type="Google" id="ProtNLM"/>
    </source>
</evidence>
<dbReference type="GO" id="GO:0008408">
    <property type="term" value="F:3'-5' exonuclease activity"/>
    <property type="evidence" value="ECO:0007669"/>
    <property type="project" value="TreeGrafter"/>
</dbReference>
<dbReference type="EMBL" id="MTKT01004486">
    <property type="protein sequence ID" value="OWM71358.1"/>
    <property type="molecule type" value="Genomic_DNA"/>
</dbReference>
<dbReference type="EMBL" id="PGOL01006252">
    <property type="protein sequence ID" value="PKI33872.1"/>
    <property type="molecule type" value="Genomic_DNA"/>
</dbReference>
<dbReference type="Proteomes" id="UP000233551">
    <property type="component" value="Unassembled WGS sequence"/>
</dbReference>
<keyword evidence="2" id="KW-0378">Hydrolase</keyword>
<dbReference type="STRING" id="22663.A0A218WFV8"/>
<dbReference type="Gene3D" id="3.30.420.10">
    <property type="entry name" value="Ribonuclease H-like superfamily/Ribonuclease H"/>
    <property type="match status" value="1"/>
</dbReference>
<proteinExistence type="predicted"/>
<name>A0A218WFV8_PUNGR</name>
<evidence type="ECO:0000313" key="3">
    <source>
        <dbReference type="EMBL" id="OWM71358.1"/>
    </source>
</evidence>
<reference evidence="5" key="1">
    <citation type="journal article" date="2017" name="Plant J.">
        <title>The pomegranate (Punica granatum L.) genome and the genomics of punicalagin biosynthesis.</title>
        <authorList>
            <person name="Qin G."/>
            <person name="Xu C."/>
            <person name="Ming R."/>
            <person name="Tang H."/>
            <person name="Guyot R."/>
            <person name="Kramer E.M."/>
            <person name="Hu Y."/>
            <person name="Yi X."/>
            <person name="Qi Y."/>
            <person name="Xu X."/>
            <person name="Gao Z."/>
            <person name="Pan H."/>
            <person name="Jian J."/>
            <person name="Tian Y."/>
            <person name="Yue Z."/>
            <person name="Xu Y."/>
        </authorList>
    </citation>
    <scope>NUCLEOTIDE SEQUENCE [LARGE SCALE GENOMIC DNA]</scope>
    <source>
        <strain evidence="5">cv. Dabenzi</strain>
    </source>
</reference>